<dbReference type="EMBL" id="AGNL01019150">
    <property type="protein sequence ID" value="EJK62060.1"/>
    <property type="molecule type" value="Genomic_DNA"/>
</dbReference>
<protein>
    <submittedName>
        <fullName evidence="2">Uncharacterized protein</fullName>
    </submittedName>
</protein>
<keyword evidence="3" id="KW-1185">Reference proteome</keyword>
<keyword evidence="1" id="KW-0472">Membrane</keyword>
<comment type="caution">
    <text evidence="2">The sequence shown here is derived from an EMBL/GenBank/DDBJ whole genome shotgun (WGS) entry which is preliminary data.</text>
</comment>
<sequence>GVILCDREGGEELYSSYVASRGRAKPQPITFAAMVCRIFMKLGKVRRACVLSYAITVVVLYRLMFASIVTTTPSGARSTAATAAECASRVHDTWLPRLIEKMNGDRNANALVPLRLLVSGNGTSSGGTAQADGGGHRDMPGLHLGTFEGRRIAFLGDSTVFYMAKYIASMLKHNERLAAGDRPKYDLMTQRQADNFVQVNKQFVLQGTATPPPHRVGETWFQWWGMAGNAHGRTEELIDKMIEDARAMGPNVIVANMAFHWFQLCGYSKNMCPDSKDAPIVLRWLNYRETWLQRVYDLALESGATLLLFKTANFICGEARTGDWLEGDRLYSSFDGETIAKCASMIEPIRESVGLTDEDIKRYCRYAQFTDVGSRYVNRLMYDFVEEVRSEAFDSGLVVGVFNDYSIESCDTTEDAIHHKIGMVSRIRLLTNTIDSYINCTISPRS</sequence>
<reference evidence="2 3" key="1">
    <citation type="journal article" date="2012" name="Genome Biol.">
        <title>Genome and low-iron response of an oceanic diatom adapted to chronic iron limitation.</title>
        <authorList>
            <person name="Lommer M."/>
            <person name="Specht M."/>
            <person name="Roy A.S."/>
            <person name="Kraemer L."/>
            <person name="Andreson R."/>
            <person name="Gutowska M.A."/>
            <person name="Wolf J."/>
            <person name="Bergner S.V."/>
            <person name="Schilhabel M.B."/>
            <person name="Klostermeier U.C."/>
            <person name="Beiko R.G."/>
            <person name="Rosenstiel P."/>
            <person name="Hippler M."/>
            <person name="Laroche J."/>
        </authorList>
    </citation>
    <scope>NUCLEOTIDE SEQUENCE [LARGE SCALE GENOMIC DNA]</scope>
    <source>
        <strain evidence="2 3">CCMP1005</strain>
    </source>
</reference>
<evidence type="ECO:0000313" key="3">
    <source>
        <dbReference type="Proteomes" id="UP000266841"/>
    </source>
</evidence>
<dbReference type="AlphaFoldDB" id="K0S9V5"/>
<proteinExistence type="predicted"/>
<organism evidence="2 3">
    <name type="scientific">Thalassiosira oceanica</name>
    <name type="common">Marine diatom</name>
    <dbReference type="NCBI Taxonomy" id="159749"/>
    <lineage>
        <taxon>Eukaryota</taxon>
        <taxon>Sar</taxon>
        <taxon>Stramenopiles</taxon>
        <taxon>Ochrophyta</taxon>
        <taxon>Bacillariophyta</taxon>
        <taxon>Coscinodiscophyceae</taxon>
        <taxon>Thalassiosirophycidae</taxon>
        <taxon>Thalassiosirales</taxon>
        <taxon>Thalassiosiraceae</taxon>
        <taxon>Thalassiosira</taxon>
    </lineage>
</organism>
<dbReference type="OrthoDB" id="54998at2759"/>
<name>K0S9V5_THAOC</name>
<gene>
    <name evidence="2" type="ORF">THAOC_17344</name>
</gene>
<dbReference type="Proteomes" id="UP000266841">
    <property type="component" value="Unassembled WGS sequence"/>
</dbReference>
<evidence type="ECO:0000256" key="1">
    <source>
        <dbReference type="SAM" id="Phobius"/>
    </source>
</evidence>
<keyword evidence="1" id="KW-0812">Transmembrane</keyword>
<feature type="non-terminal residue" evidence="2">
    <location>
        <position position="1"/>
    </location>
</feature>
<feature type="transmembrane region" description="Helical" evidence="1">
    <location>
        <begin position="50"/>
        <end position="69"/>
    </location>
</feature>
<accession>K0S9V5</accession>
<keyword evidence="1" id="KW-1133">Transmembrane helix</keyword>
<evidence type="ECO:0000313" key="2">
    <source>
        <dbReference type="EMBL" id="EJK62060.1"/>
    </source>
</evidence>